<evidence type="ECO:0000259" key="4">
    <source>
        <dbReference type="PROSITE" id="PS51379"/>
    </source>
</evidence>
<evidence type="ECO:0000313" key="6">
    <source>
        <dbReference type="Proteomes" id="UP000190834"/>
    </source>
</evidence>
<feature type="domain" description="4Fe-4S ferredoxin-type" evidence="4">
    <location>
        <begin position="140"/>
        <end position="169"/>
    </location>
</feature>
<dbReference type="SUPFAM" id="SSF54862">
    <property type="entry name" value="4Fe-4S ferredoxins"/>
    <property type="match status" value="2"/>
</dbReference>
<dbReference type="PANTHER" id="PTHR43122:SF1">
    <property type="entry name" value="IRON-SULFUR-BINDING PROTEIN"/>
    <property type="match status" value="1"/>
</dbReference>
<dbReference type="PANTHER" id="PTHR43122">
    <property type="entry name" value="FERREDOXIN SUBUNIT OF PYRUVATE:FLAVODOXIN OXIDOREDUCTASE-RELATED"/>
    <property type="match status" value="1"/>
</dbReference>
<protein>
    <submittedName>
        <fullName evidence="5">Ferredoxin-type protein NapF</fullName>
    </submittedName>
</protein>
<dbReference type="Gene3D" id="3.30.70.20">
    <property type="match status" value="2"/>
</dbReference>
<dbReference type="InterPro" id="IPR017900">
    <property type="entry name" value="4Fe4S_Fe_S_CS"/>
</dbReference>
<keyword evidence="2" id="KW-0408">Iron</keyword>
<dbReference type="PROSITE" id="PS00198">
    <property type="entry name" value="4FE4S_FER_1"/>
    <property type="match status" value="3"/>
</dbReference>
<dbReference type="InterPro" id="IPR017896">
    <property type="entry name" value="4Fe4S_Fe-S-bd"/>
</dbReference>
<feature type="domain" description="4Fe-4S ferredoxin-type" evidence="4">
    <location>
        <begin position="74"/>
        <end position="103"/>
    </location>
</feature>
<evidence type="ECO:0000256" key="1">
    <source>
        <dbReference type="ARBA" id="ARBA00022723"/>
    </source>
</evidence>
<dbReference type="GO" id="GO:0051536">
    <property type="term" value="F:iron-sulfur cluster binding"/>
    <property type="evidence" value="ECO:0007669"/>
    <property type="project" value="UniProtKB-KW"/>
</dbReference>
<gene>
    <name evidence="5" type="ORF">SAMN02745782_02193</name>
</gene>
<dbReference type="Proteomes" id="UP000190834">
    <property type="component" value="Unassembled WGS sequence"/>
</dbReference>
<dbReference type="AlphaFoldDB" id="A0A1T4QLT7"/>
<dbReference type="GO" id="GO:0046872">
    <property type="term" value="F:metal ion binding"/>
    <property type="evidence" value="ECO:0007669"/>
    <property type="project" value="UniProtKB-KW"/>
</dbReference>
<proteinExistence type="predicted"/>
<organism evidence="5 6">
    <name type="scientific">Vibrio cincinnatiensis DSM 19608</name>
    <dbReference type="NCBI Taxonomy" id="1123491"/>
    <lineage>
        <taxon>Bacteria</taxon>
        <taxon>Pseudomonadati</taxon>
        <taxon>Pseudomonadota</taxon>
        <taxon>Gammaproteobacteria</taxon>
        <taxon>Vibrionales</taxon>
        <taxon>Vibrionaceae</taxon>
        <taxon>Vibrio</taxon>
    </lineage>
</organism>
<feature type="domain" description="4Fe-4S ferredoxin-type" evidence="4">
    <location>
        <begin position="43"/>
        <end position="72"/>
    </location>
</feature>
<dbReference type="GeneID" id="70584495"/>
<evidence type="ECO:0000256" key="3">
    <source>
        <dbReference type="ARBA" id="ARBA00023014"/>
    </source>
</evidence>
<keyword evidence="3" id="KW-0411">Iron-sulfur</keyword>
<evidence type="ECO:0000256" key="2">
    <source>
        <dbReference type="ARBA" id="ARBA00023004"/>
    </source>
</evidence>
<reference evidence="6" key="1">
    <citation type="submission" date="2017-02" db="EMBL/GenBank/DDBJ databases">
        <authorList>
            <person name="Varghese N."/>
            <person name="Submissions S."/>
        </authorList>
    </citation>
    <scope>NUCLEOTIDE SEQUENCE [LARGE SCALE GENOMIC DNA]</scope>
    <source>
        <strain evidence="6">DSM 19608</strain>
    </source>
</reference>
<keyword evidence="1" id="KW-0479">Metal-binding</keyword>
<dbReference type="EMBL" id="FUXB01000010">
    <property type="protein sequence ID" value="SKA04646.1"/>
    <property type="molecule type" value="Genomic_DNA"/>
</dbReference>
<dbReference type="STRING" id="1123491.SAMN02745782_02193"/>
<dbReference type="RefSeq" id="WP_078926566.1">
    <property type="nucleotide sequence ID" value="NZ_FUXB01000010.1"/>
</dbReference>
<sequence>MSDIPRSFSRRDLFRGMLARGKSAYQEAENLPKRTIPRPPGALAEGLFRELCDGCGLCVKACPNSVIQLNEPWPELCVDYNHCQLCSQCAQACPTGALQPASQTELLPTFANQCHSRLLGYCELCVEQCPTAAIQCLPDQKPTVDPSLCHGCGQCRSVCPANAITWNIRT</sequence>
<dbReference type="OrthoDB" id="9808559at2"/>
<keyword evidence="6" id="KW-1185">Reference proteome</keyword>
<dbReference type="Pfam" id="PF00037">
    <property type="entry name" value="Fer4"/>
    <property type="match status" value="1"/>
</dbReference>
<dbReference type="Pfam" id="PF12838">
    <property type="entry name" value="Fer4_7"/>
    <property type="match status" value="1"/>
</dbReference>
<evidence type="ECO:0000313" key="5">
    <source>
        <dbReference type="EMBL" id="SKA04646.1"/>
    </source>
</evidence>
<name>A0A1T4QLT7_VIBCI</name>
<accession>A0A1T4QLT7</accession>
<dbReference type="PROSITE" id="PS51379">
    <property type="entry name" value="4FE4S_FER_2"/>
    <property type="match status" value="3"/>
</dbReference>